<evidence type="ECO:0000259" key="2">
    <source>
        <dbReference type="Pfam" id="PF03372"/>
    </source>
</evidence>
<feature type="chain" id="PRO_5045630911" evidence="1">
    <location>
        <begin position="26"/>
        <end position="298"/>
    </location>
</feature>
<evidence type="ECO:0000313" key="4">
    <source>
        <dbReference type="Proteomes" id="UP001157138"/>
    </source>
</evidence>
<dbReference type="RefSeq" id="WP_284193659.1">
    <property type="nucleotide sequence ID" value="NZ_BSPW01000084.1"/>
</dbReference>
<gene>
    <name evidence="3" type="ORF">GCM10007938_36070</name>
</gene>
<dbReference type="EMBL" id="BSPW01000084">
    <property type="protein sequence ID" value="GLT19824.1"/>
    <property type="molecule type" value="Genomic_DNA"/>
</dbReference>
<name>A0ABQ6F3N4_9VIBR</name>
<dbReference type="Proteomes" id="UP001157138">
    <property type="component" value="Unassembled WGS sequence"/>
</dbReference>
<keyword evidence="3" id="KW-0378">Hydrolase</keyword>
<sequence>MTISRPNWQNYTFALILFFVSSAIAAAPLAVTTWNIEWLTTKPSEQFVQSKRKQADFDALAKHFATIGTDVLAFQEVNDLEAIGKVVGKDYDIYLSERANTKYQKQQFNDINQYTGFAVRKGIHYKNQTDLRLDPRENSKLRFAAYAIITVNQRSPIHVLSVHLKARCSGAYNSSKDCQVLKSQGKVLNQWILEREKAKQQYMVLGDFNHNLGYQGDWLWRDIAQFSSAKLATRSTQASCKVRSRHQPKRLHQFRSLIDHIIVSDDLSFSPPKQVAFPSEQVLNYHLSDHCPLKTSLN</sequence>
<accession>A0ABQ6F3N4</accession>
<organism evidence="3 4">
    <name type="scientific">Vibrio zhanjiangensis</name>
    <dbReference type="NCBI Taxonomy" id="1046128"/>
    <lineage>
        <taxon>Bacteria</taxon>
        <taxon>Pseudomonadati</taxon>
        <taxon>Pseudomonadota</taxon>
        <taxon>Gammaproteobacteria</taxon>
        <taxon>Vibrionales</taxon>
        <taxon>Vibrionaceae</taxon>
        <taxon>Vibrio</taxon>
    </lineage>
</organism>
<protein>
    <submittedName>
        <fullName evidence="3">Hydrolase</fullName>
    </submittedName>
</protein>
<dbReference type="InterPro" id="IPR036691">
    <property type="entry name" value="Endo/exonu/phosph_ase_sf"/>
</dbReference>
<keyword evidence="4" id="KW-1185">Reference proteome</keyword>
<comment type="caution">
    <text evidence="3">The sequence shown here is derived from an EMBL/GenBank/DDBJ whole genome shotgun (WGS) entry which is preliminary data.</text>
</comment>
<keyword evidence="1" id="KW-0732">Signal</keyword>
<evidence type="ECO:0000256" key="1">
    <source>
        <dbReference type="SAM" id="SignalP"/>
    </source>
</evidence>
<reference evidence="4" key="1">
    <citation type="journal article" date="2019" name="Int. J. Syst. Evol. Microbiol.">
        <title>The Global Catalogue of Microorganisms (GCM) 10K type strain sequencing project: providing services to taxonomists for standard genome sequencing and annotation.</title>
        <authorList>
            <consortium name="The Broad Institute Genomics Platform"/>
            <consortium name="The Broad Institute Genome Sequencing Center for Infectious Disease"/>
            <person name="Wu L."/>
            <person name="Ma J."/>
        </authorList>
    </citation>
    <scope>NUCLEOTIDE SEQUENCE [LARGE SCALE GENOMIC DNA]</scope>
    <source>
        <strain evidence="4">NBRC 108723</strain>
    </source>
</reference>
<dbReference type="Pfam" id="PF03372">
    <property type="entry name" value="Exo_endo_phos"/>
    <property type="match status" value="1"/>
</dbReference>
<evidence type="ECO:0000313" key="3">
    <source>
        <dbReference type="EMBL" id="GLT19824.1"/>
    </source>
</evidence>
<dbReference type="SUPFAM" id="SSF56219">
    <property type="entry name" value="DNase I-like"/>
    <property type="match status" value="1"/>
</dbReference>
<feature type="signal peptide" evidence="1">
    <location>
        <begin position="1"/>
        <end position="25"/>
    </location>
</feature>
<dbReference type="Gene3D" id="3.60.10.10">
    <property type="entry name" value="Endonuclease/exonuclease/phosphatase"/>
    <property type="match status" value="1"/>
</dbReference>
<dbReference type="InterPro" id="IPR005135">
    <property type="entry name" value="Endo/exonuclease/phosphatase"/>
</dbReference>
<proteinExistence type="predicted"/>
<feature type="domain" description="Endonuclease/exonuclease/phosphatase" evidence="2">
    <location>
        <begin position="33"/>
        <end position="290"/>
    </location>
</feature>
<dbReference type="GO" id="GO:0016787">
    <property type="term" value="F:hydrolase activity"/>
    <property type="evidence" value="ECO:0007669"/>
    <property type="project" value="UniProtKB-KW"/>
</dbReference>